<accession>A0A1M4TK10</accession>
<reference evidence="4" key="3">
    <citation type="submission" date="2016-11" db="EMBL/GenBank/DDBJ databases">
        <authorList>
            <person name="Varghese N."/>
            <person name="Submissions S."/>
        </authorList>
    </citation>
    <scope>NUCLEOTIDE SEQUENCE [LARGE SCALE GENOMIC DNA]</scope>
    <source>
        <strain evidence="4">YR203</strain>
    </source>
</reference>
<evidence type="ECO:0000313" key="3">
    <source>
        <dbReference type="Proteomes" id="UP000028719"/>
    </source>
</evidence>
<evidence type="ECO:0000313" key="4">
    <source>
        <dbReference type="Proteomes" id="UP000184108"/>
    </source>
</evidence>
<dbReference type="OrthoDB" id="1243155at2"/>
<organism evidence="2 4">
    <name type="scientific">Chryseobacterium vrystaatense</name>
    <dbReference type="NCBI Taxonomy" id="307480"/>
    <lineage>
        <taxon>Bacteria</taxon>
        <taxon>Pseudomonadati</taxon>
        <taxon>Bacteroidota</taxon>
        <taxon>Flavobacteriia</taxon>
        <taxon>Flavobacteriales</taxon>
        <taxon>Weeksellaceae</taxon>
        <taxon>Chryseobacterium group</taxon>
        <taxon>Chryseobacterium</taxon>
    </lineage>
</organism>
<dbReference type="EMBL" id="JPRI01000001">
    <property type="protein sequence ID" value="KFF28492.1"/>
    <property type="molecule type" value="Genomic_DNA"/>
</dbReference>
<dbReference type="AlphaFoldDB" id="A0A1M4TK10"/>
<reference evidence="2" key="2">
    <citation type="submission" date="2016-11" db="EMBL/GenBank/DDBJ databases">
        <authorList>
            <person name="Jaros S."/>
            <person name="Januszkiewicz K."/>
            <person name="Wedrychowicz H."/>
        </authorList>
    </citation>
    <scope>NUCLEOTIDE SEQUENCE [LARGE SCALE GENOMIC DNA]</scope>
    <source>
        <strain evidence="2">YR203</strain>
    </source>
</reference>
<proteinExistence type="predicted"/>
<evidence type="ECO:0000313" key="2">
    <source>
        <dbReference type="EMBL" id="SHE44768.1"/>
    </source>
</evidence>
<dbReference type="EMBL" id="FQVE01000001">
    <property type="protein sequence ID" value="SHE44768.1"/>
    <property type="molecule type" value="Genomic_DNA"/>
</dbReference>
<gene>
    <name evidence="1" type="ORF">IW16_04660</name>
    <name evidence="2" type="ORF">SAMN02787073_0372</name>
</gene>
<keyword evidence="3" id="KW-1185">Reference proteome</keyword>
<dbReference type="Proteomes" id="UP000184108">
    <property type="component" value="Unassembled WGS sequence"/>
</dbReference>
<evidence type="ECO:0008006" key="5">
    <source>
        <dbReference type="Google" id="ProtNLM"/>
    </source>
</evidence>
<reference evidence="1 3" key="1">
    <citation type="submission" date="2014-07" db="EMBL/GenBank/DDBJ databases">
        <title>Genome of Chryseobacterium vrystaatense LMG 22846.</title>
        <authorList>
            <person name="Pipes S.E."/>
            <person name="Stropko S.J."/>
            <person name="Newman J.D."/>
        </authorList>
    </citation>
    <scope>NUCLEOTIDE SEQUENCE [LARGE SCALE GENOMIC DNA]</scope>
    <source>
        <strain evidence="1 3">LMG 22846</strain>
    </source>
</reference>
<name>A0A1M4TK10_9FLAO</name>
<evidence type="ECO:0000313" key="1">
    <source>
        <dbReference type="EMBL" id="KFF28492.1"/>
    </source>
</evidence>
<protein>
    <recommendedName>
        <fullName evidence="5">DUF5105 domain-containing protein</fullName>
    </recommendedName>
</protein>
<dbReference type="Proteomes" id="UP000028719">
    <property type="component" value="Unassembled WGS sequence"/>
</dbReference>
<dbReference type="RefSeq" id="WP_034740097.1">
    <property type="nucleotide sequence ID" value="NZ_FQVE01000001.1"/>
</dbReference>
<sequence>METKTMKGSMRILFLIMLFCIQNIFAQTKPLKPEQVFGMYFDTFVKQDEHAQQKLNAYLIPFLGAENTNSIDVNNSFSDEVQNLTGIFLANLPKEKAAACKTEAEEFFDALLSNLKNTEYKIKSIKDVKIEYADKSFVTELNVDLSFPVPAKTGNLKAEDIQKMTAEDLKQYLKKEAQSFAKSTGKVTVKQIFKLYQIKKEGNVYYWNGSPQELVWKLSENYFKNLNQ</sequence>